<gene>
    <name evidence="2" type="ORF">ABE541_12485</name>
</gene>
<dbReference type="Pfam" id="PF09906">
    <property type="entry name" value="DUF2135"/>
    <property type="match status" value="1"/>
</dbReference>
<sequence>MNKILIIALILCLLLQGENIKSQNNPNRPIPSLKISNDPKDQAKVNLQELDIQVNIFGNIAKTTMTMTFRNNENRDLEGILTFPMPEGVSVTGYALDINGKLRQAVAVDKSKGTEVFESIESRRVDPGLLERVEGNNFKTRIYPIPAQGQRTISITYEENLQFHASTGFQYHLPLAYKQAIERFKLQVNIYQTDQVPTLISKPDGSLIFSEKNHIYQAAIAKNNFIPEKSLVIGLPKRPNENKILTQANQDQSFYFLSNIFIDAPSKAKTWTNKIGIIWDNSLSAKDKDIQKELALLDLIIQQKKNLTVELGLLNISYVKAGTFHIEKGNWTALKNYLLHLTYDGGTDYSKLNDQVLQAEEYLFFTEGLSTFGSNQVTINKPIYCITSSAIADYSTLQAISKKTGAKTLNLLNTSPIDGIKKLSSENLKFLGIKEHADFSEIYPAIHTEVQDHIAITGLGKNNNLKQITLLFGYGNRATQEVKIDINYQENELDIHKIWAQKKIATLDVDYTENKERIEELGKQFGIVTRNTSLIVLETVEDYVRYAILPPTELLPAYHKLIKEQSVLREERMHDLLAQAETAVQELKKWWQTDFKAKKTYPQPNRIVEESFVEPEVHPINNTQAATSKMVSSESRQMFIADDQYSNLEEIALSDLEDPVSDQQHYSGTDVSDRTTAGAKITIPDIKNDNMYLQVLEKSANPYQTYLELRQAYLGTPSFYFDVANFFYRKGTKDKALLVLSSLADLQIENADLFKTIAYTLKQWEQYQYELYINKKILDWRPMDPQSHRDYALALLDNKQYQKAFDQLYSILTQSYSPEAAHRDDGIEEIIVMELNNLLKLNQTHVNSNNISKQLIADLPVDIRVVINWNSNNTDIDLWVTDPHGEKCFYSNNSTAMGGRLSNDFTGGYGPEQFLLKRAVKGKYKVEVDFYNDNSLTLAGPTAVMAEIFTYYSSGKQERKIITLYLDKTKEQHVTIGTFDF</sequence>
<name>A0ABV0BU06_9SPHI</name>
<evidence type="ECO:0000313" key="3">
    <source>
        <dbReference type="Proteomes" id="UP001409291"/>
    </source>
</evidence>
<accession>A0ABV0BU06</accession>
<dbReference type="Gene3D" id="1.25.40.10">
    <property type="entry name" value="Tetratricopeptide repeat domain"/>
    <property type="match status" value="1"/>
</dbReference>
<dbReference type="PANTHER" id="PTHR45737:SF6">
    <property type="entry name" value="VON WILLEBRAND FACTOR A DOMAIN-CONTAINING PROTEIN 5A"/>
    <property type="match status" value="1"/>
</dbReference>
<dbReference type="SMART" id="SM00609">
    <property type="entry name" value="VIT"/>
    <property type="match status" value="1"/>
</dbReference>
<dbReference type="RefSeq" id="WP_346581408.1">
    <property type="nucleotide sequence ID" value="NZ_JBDJLH010000008.1"/>
</dbReference>
<dbReference type="InterPro" id="IPR013694">
    <property type="entry name" value="VIT"/>
</dbReference>
<protein>
    <submittedName>
        <fullName evidence="2">VIT domain-containing protein</fullName>
    </submittedName>
</protein>
<evidence type="ECO:0000313" key="2">
    <source>
        <dbReference type="EMBL" id="MEN5378077.1"/>
    </source>
</evidence>
<keyword evidence="3" id="KW-1185">Reference proteome</keyword>
<evidence type="ECO:0000259" key="1">
    <source>
        <dbReference type="PROSITE" id="PS51468"/>
    </source>
</evidence>
<dbReference type="InterPro" id="IPR011990">
    <property type="entry name" value="TPR-like_helical_dom_sf"/>
</dbReference>
<dbReference type="Proteomes" id="UP001409291">
    <property type="component" value="Unassembled WGS sequence"/>
</dbReference>
<reference evidence="2 3" key="1">
    <citation type="submission" date="2024-04" db="EMBL/GenBank/DDBJ databases">
        <title>WGS of bacteria from Torrens River.</title>
        <authorList>
            <person name="Wyrsch E.R."/>
            <person name="Drigo B."/>
        </authorList>
    </citation>
    <scope>NUCLEOTIDE SEQUENCE [LARGE SCALE GENOMIC DNA]</scope>
    <source>
        <strain evidence="2 3">TWI391</strain>
    </source>
</reference>
<dbReference type="Gene3D" id="2.60.120.380">
    <property type="match status" value="1"/>
</dbReference>
<comment type="caution">
    <text evidence="2">The sequence shown here is derived from an EMBL/GenBank/DDBJ whole genome shotgun (WGS) entry which is preliminary data.</text>
</comment>
<dbReference type="PROSITE" id="PS51468">
    <property type="entry name" value="VIT"/>
    <property type="match status" value="1"/>
</dbReference>
<organism evidence="2 3">
    <name type="scientific">Sphingobacterium kitahiroshimense</name>
    <dbReference type="NCBI Taxonomy" id="470446"/>
    <lineage>
        <taxon>Bacteria</taxon>
        <taxon>Pseudomonadati</taxon>
        <taxon>Bacteroidota</taxon>
        <taxon>Sphingobacteriia</taxon>
        <taxon>Sphingobacteriales</taxon>
        <taxon>Sphingobacteriaceae</taxon>
        <taxon>Sphingobacterium</taxon>
    </lineage>
</organism>
<dbReference type="PANTHER" id="PTHR45737">
    <property type="entry name" value="VON WILLEBRAND FACTOR A DOMAIN-CONTAINING PROTEIN 5A"/>
    <property type="match status" value="1"/>
</dbReference>
<dbReference type="InterPro" id="IPR019220">
    <property type="entry name" value="DUF2135"/>
</dbReference>
<dbReference type="EMBL" id="JBDJNQ010000005">
    <property type="protein sequence ID" value="MEN5378077.1"/>
    <property type="molecule type" value="Genomic_DNA"/>
</dbReference>
<dbReference type="Pfam" id="PF08487">
    <property type="entry name" value="VIT"/>
    <property type="match status" value="1"/>
</dbReference>
<proteinExistence type="predicted"/>
<dbReference type="SUPFAM" id="SSF48452">
    <property type="entry name" value="TPR-like"/>
    <property type="match status" value="1"/>
</dbReference>
<feature type="domain" description="VIT" evidence="1">
    <location>
        <begin position="31"/>
        <end position="159"/>
    </location>
</feature>